<dbReference type="Proteomes" id="UP000216101">
    <property type="component" value="Unassembled WGS sequence"/>
</dbReference>
<accession>A0A266QCZ4</accession>
<protein>
    <recommendedName>
        <fullName evidence="3">PAS domain-containing protein</fullName>
    </recommendedName>
</protein>
<dbReference type="EMBL" id="NHNI01000001">
    <property type="protein sequence ID" value="OZY87758.1"/>
    <property type="molecule type" value="Genomic_DNA"/>
</dbReference>
<proteinExistence type="predicted"/>
<organism evidence="1 2">
    <name type="scientific">Cellvibrio mixtus</name>
    <dbReference type="NCBI Taxonomy" id="39650"/>
    <lineage>
        <taxon>Bacteria</taxon>
        <taxon>Pseudomonadati</taxon>
        <taxon>Pseudomonadota</taxon>
        <taxon>Gammaproteobacteria</taxon>
        <taxon>Cellvibrionales</taxon>
        <taxon>Cellvibrionaceae</taxon>
        <taxon>Cellvibrio</taxon>
    </lineage>
</organism>
<evidence type="ECO:0000313" key="2">
    <source>
        <dbReference type="Proteomes" id="UP000216101"/>
    </source>
</evidence>
<evidence type="ECO:0008006" key="3">
    <source>
        <dbReference type="Google" id="ProtNLM"/>
    </source>
</evidence>
<dbReference type="RefSeq" id="WP_094985101.1">
    <property type="nucleotide sequence ID" value="NZ_NHNI01000001.1"/>
</dbReference>
<name>A0A266QCZ4_9GAMM</name>
<gene>
    <name evidence="1" type="ORF">CBP51_12605</name>
</gene>
<comment type="caution">
    <text evidence="1">The sequence shown here is derived from an EMBL/GenBank/DDBJ whole genome shotgun (WGS) entry which is preliminary data.</text>
</comment>
<keyword evidence="2" id="KW-1185">Reference proteome</keyword>
<evidence type="ECO:0000313" key="1">
    <source>
        <dbReference type="EMBL" id="OZY87758.1"/>
    </source>
</evidence>
<sequence>MQYSLASRSTDLLDSLYSETGRGIDWQDVLGRLVAFTGSRSARMLLTNLSADQVLSSVKVNIDDSEHRRYVDYYVNTCPWRLELAQKPKGQLYSTYLDFSCHQPAFYRTEFFNDWAGPQDIHHGICGTVFTMGAHKVQLLVQRTQGQGYYTREQLDEVNQFLPHLRQALRFEQITAELSGRTCASVMASEVRPLPFVLLDQQGKLVYVSPRGERLLRQSDMQCSNGQLMFREAAVEQRFRQAFERVLCSASALAAQEQVVQVRREQRAGFSCFLAPVYPAVNELSLWGGTPTWRSISMTRNR</sequence>
<dbReference type="AlphaFoldDB" id="A0A266QCZ4"/>
<reference evidence="2" key="1">
    <citation type="submission" date="2017-05" db="EMBL/GenBank/DDBJ databases">
        <authorList>
            <person name="Barney B.M."/>
        </authorList>
    </citation>
    <scope>NUCLEOTIDE SEQUENCE [LARGE SCALE GENOMIC DNA]</scope>
    <source>
        <strain evidence="2">PSBB022</strain>
    </source>
</reference>